<dbReference type="AlphaFoldDB" id="A0A832YTV5"/>
<dbReference type="EMBL" id="DQTV01000128">
    <property type="protein sequence ID" value="HIP57675.1"/>
    <property type="molecule type" value="Genomic_DNA"/>
</dbReference>
<evidence type="ECO:0000313" key="3">
    <source>
        <dbReference type="Proteomes" id="UP000605805"/>
    </source>
</evidence>
<keyword evidence="1" id="KW-0812">Transmembrane</keyword>
<gene>
    <name evidence="2" type="ORF">EYH02_06425</name>
</gene>
<dbReference type="Proteomes" id="UP000605805">
    <property type="component" value="Unassembled WGS sequence"/>
</dbReference>
<keyword evidence="1" id="KW-1133">Transmembrane helix</keyword>
<proteinExistence type="predicted"/>
<sequence>MTEVHEPRLNEIIVSDDKVVWHCKAWMPYSVRSFSLNITLVSSNSTVILRYIGYINASVKAEAQLRYYVKQQGQAVEVGLLMASQLNADESPLRETIMYKVVVANKSVKVQLHSYEIEGSNIYAPINTPMERDVSSQFMFLVHALNYHYVMNAISLLKILMSTKGVLVKYSTFGINIDISKYVRWLPSSGRTACSFINSTAIPTFNASNIVTYYTAMHRGNIVYRPLARGINLSDTIECLTPLMESLNNLALLLLSSILNNTQIDKVTLDNMMDILKRIANVSRFLNELSMHHTMLYNIRVHDKYLEVKCVVIGFTPHNNSAKVLRLFTTMHSYIANSTILRSVNVPLNLCLPMLTNVKYRSNTANVSTATISSIPLAALAYPMLSKTIICLTLLLIVVQAAIVLYVFVRAIKNR</sequence>
<reference evidence="2" key="1">
    <citation type="journal article" date="2020" name="ISME J.">
        <title>Gammaproteobacteria mediating utilization of methyl-, sulfur- and petroleum organic compounds in deep ocean hydrothermal plumes.</title>
        <authorList>
            <person name="Zhou Z."/>
            <person name="Liu Y."/>
            <person name="Pan J."/>
            <person name="Cron B.R."/>
            <person name="Toner B.M."/>
            <person name="Anantharaman K."/>
            <person name="Breier J.A."/>
            <person name="Dick G.J."/>
            <person name="Li M."/>
        </authorList>
    </citation>
    <scope>NUCLEOTIDE SEQUENCE</scope>
    <source>
        <strain evidence="2">SZUA-1435</strain>
    </source>
</reference>
<accession>A0A832YTV5</accession>
<evidence type="ECO:0000256" key="1">
    <source>
        <dbReference type="SAM" id="Phobius"/>
    </source>
</evidence>
<protein>
    <submittedName>
        <fullName evidence="2">Uncharacterized protein</fullName>
    </submittedName>
</protein>
<keyword evidence="1" id="KW-0472">Membrane</keyword>
<name>A0A832YTV5_9CREN</name>
<evidence type="ECO:0000313" key="2">
    <source>
        <dbReference type="EMBL" id="HIP57675.1"/>
    </source>
</evidence>
<feature type="transmembrane region" description="Helical" evidence="1">
    <location>
        <begin position="384"/>
        <end position="409"/>
    </location>
</feature>
<comment type="caution">
    <text evidence="2">The sequence shown here is derived from an EMBL/GenBank/DDBJ whole genome shotgun (WGS) entry which is preliminary data.</text>
</comment>
<organism evidence="2 3">
    <name type="scientific">Ignisphaera aggregans</name>
    <dbReference type="NCBI Taxonomy" id="334771"/>
    <lineage>
        <taxon>Archaea</taxon>
        <taxon>Thermoproteota</taxon>
        <taxon>Thermoprotei</taxon>
        <taxon>Desulfurococcales</taxon>
        <taxon>Desulfurococcaceae</taxon>
        <taxon>Ignisphaera</taxon>
    </lineage>
</organism>